<accession>A0ABT8WHW9</accession>
<comment type="subcellular location">
    <subcellularLocation>
        <location evidence="8">Cytoplasm</location>
    </subcellularLocation>
</comment>
<feature type="binding site" evidence="8">
    <location>
        <position position="61"/>
    </location>
    <ligand>
        <name>beta-alanine</name>
        <dbReference type="ChEBI" id="CHEBI:57966"/>
    </ligand>
</feature>
<comment type="subunit">
    <text evidence="8">Homodimer.</text>
</comment>
<comment type="miscellaneous">
    <text evidence="8">The reaction proceeds by a bi uni uni bi ping pong mechanism.</text>
</comment>
<dbReference type="Pfam" id="PF02569">
    <property type="entry name" value="Pantoate_ligase"/>
    <property type="match status" value="1"/>
</dbReference>
<feature type="binding site" evidence="8">
    <location>
        <position position="156"/>
    </location>
    <ligand>
        <name>(R)-pantoate</name>
        <dbReference type="ChEBI" id="CHEBI:15980"/>
    </ligand>
</feature>
<comment type="similarity">
    <text evidence="2 8">Belongs to the pantothenate synthetase family.</text>
</comment>
<dbReference type="InterPro" id="IPR042176">
    <property type="entry name" value="Pantoate_ligase_C"/>
</dbReference>
<evidence type="ECO:0000256" key="6">
    <source>
        <dbReference type="ARBA" id="ARBA00022840"/>
    </source>
</evidence>
<comment type="catalytic activity">
    <reaction evidence="7 8">
        <text>(R)-pantoate + beta-alanine + ATP = (R)-pantothenate + AMP + diphosphate + H(+)</text>
        <dbReference type="Rhea" id="RHEA:10912"/>
        <dbReference type="ChEBI" id="CHEBI:15378"/>
        <dbReference type="ChEBI" id="CHEBI:15980"/>
        <dbReference type="ChEBI" id="CHEBI:29032"/>
        <dbReference type="ChEBI" id="CHEBI:30616"/>
        <dbReference type="ChEBI" id="CHEBI:33019"/>
        <dbReference type="ChEBI" id="CHEBI:57966"/>
        <dbReference type="ChEBI" id="CHEBI:456215"/>
        <dbReference type="EC" id="6.3.2.1"/>
    </reaction>
</comment>
<comment type="caution">
    <text evidence="9">The sequence shown here is derived from an EMBL/GenBank/DDBJ whole genome shotgun (WGS) entry which is preliminary data.</text>
</comment>
<feature type="binding site" evidence="8">
    <location>
        <begin position="187"/>
        <end position="190"/>
    </location>
    <ligand>
        <name>ATP</name>
        <dbReference type="ChEBI" id="CHEBI:30616"/>
    </ligand>
</feature>
<gene>
    <name evidence="8 9" type="primary">panC</name>
    <name evidence="9" type="ORF">Q4Q40_01045</name>
</gene>
<organism evidence="9 10">
    <name type="scientific">Flavivirga jejuensis</name>
    <dbReference type="NCBI Taxonomy" id="870487"/>
    <lineage>
        <taxon>Bacteria</taxon>
        <taxon>Pseudomonadati</taxon>
        <taxon>Bacteroidota</taxon>
        <taxon>Flavobacteriia</taxon>
        <taxon>Flavobacteriales</taxon>
        <taxon>Flavobacteriaceae</taxon>
        <taxon>Flavivirga</taxon>
    </lineage>
</organism>
<keyword evidence="5 8" id="KW-0547">Nucleotide-binding</keyword>
<evidence type="ECO:0000256" key="1">
    <source>
        <dbReference type="ARBA" id="ARBA00004990"/>
    </source>
</evidence>
<dbReference type="InterPro" id="IPR004821">
    <property type="entry name" value="Cyt_trans-like"/>
</dbReference>
<evidence type="ECO:0000256" key="3">
    <source>
        <dbReference type="ARBA" id="ARBA00022598"/>
    </source>
</evidence>
<comment type="function">
    <text evidence="8">Catalyzes the condensation of pantoate with beta-alanine in an ATP-dependent reaction via a pantoyl-adenylate intermediate.</text>
</comment>
<evidence type="ECO:0000313" key="10">
    <source>
        <dbReference type="Proteomes" id="UP001176806"/>
    </source>
</evidence>
<dbReference type="RefSeq" id="WP_303299816.1">
    <property type="nucleotide sequence ID" value="NZ_BAABDA010000042.1"/>
</dbReference>
<reference evidence="9" key="1">
    <citation type="submission" date="2023-07" db="EMBL/GenBank/DDBJ databases">
        <title>Two novel species in the genus Flavivirga.</title>
        <authorList>
            <person name="Kwon K."/>
        </authorList>
    </citation>
    <scope>NUCLEOTIDE SEQUENCE</scope>
    <source>
        <strain evidence="9">KACC 14158</strain>
    </source>
</reference>
<keyword evidence="4 8" id="KW-0566">Pantothenate biosynthesis</keyword>
<dbReference type="NCBIfam" id="TIGR00125">
    <property type="entry name" value="cyt_tran_rel"/>
    <property type="match status" value="1"/>
</dbReference>
<dbReference type="PANTHER" id="PTHR21299">
    <property type="entry name" value="CYTIDYLATE KINASE/PANTOATE-BETA-ALANINE LIGASE"/>
    <property type="match status" value="1"/>
</dbReference>
<evidence type="ECO:0000256" key="2">
    <source>
        <dbReference type="ARBA" id="ARBA00009256"/>
    </source>
</evidence>
<feature type="active site" description="Proton donor" evidence="8">
    <location>
        <position position="37"/>
    </location>
</feature>
<dbReference type="HAMAP" id="MF_00158">
    <property type="entry name" value="PanC"/>
    <property type="match status" value="1"/>
</dbReference>
<keyword evidence="3 8" id="KW-0436">Ligase</keyword>
<dbReference type="SUPFAM" id="SSF52374">
    <property type="entry name" value="Nucleotidylyl transferase"/>
    <property type="match status" value="1"/>
</dbReference>
<protein>
    <recommendedName>
        <fullName evidence="8">Pantothenate synthetase</fullName>
        <shortName evidence="8">PS</shortName>
        <ecNumber evidence="8">6.3.2.1</ecNumber>
    </recommendedName>
    <alternativeName>
        <fullName evidence="8">Pantoate--beta-alanine ligase</fullName>
    </alternativeName>
    <alternativeName>
        <fullName evidence="8">Pantoate-activating enzyme</fullName>
    </alternativeName>
</protein>
<dbReference type="Gene3D" id="3.40.50.620">
    <property type="entry name" value="HUPs"/>
    <property type="match status" value="1"/>
</dbReference>
<evidence type="ECO:0000256" key="7">
    <source>
        <dbReference type="ARBA" id="ARBA00048258"/>
    </source>
</evidence>
<dbReference type="Gene3D" id="3.30.1300.10">
    <property type="entry name" value="Pantoate-beta-alanine ligase, C-terminal domain"/>
    <property type="match status" value="1"/>
</dbReference>
<evidence type="ECO:0000313" key="9">
    <source>
        <dbReference type="EMBL" id="MDO5972754.1"/>
    </source>
</evidence>
<dbReference type="InterPro" id="IPR003721">
    <property type="entry name" value="Pantoate_ligase"/>
</dbReference>
<evidence type="ECO:0000256" key="4">
    <source>
        <dbReference type="ARBA" id="ARBA00022655"/>
    </source>
</evidence>
<dbReference type="Proteomes" id="UP001176806">
    <property type="component" value="Unassembled WGS sequence"/>
</dbReference>
<keyword evidence="10" id="KW-1185">Reference proteome</keyword>
<feature type="binding site" evidence="8">
    <location>
        <position position="61"/>
    </location>
    <ligand>
        <name>(R)-pantoate</name>
        <dbReference type="ChEBI" id="CHEBI:15980"/>
    </ligand>
</feature>
<comment type="caution">
    <text evidence="8">Lacks conserved residue(s) required for the propagation of feature annotation.</text>
</comment>
<feature type="binding site" evidence="8">
    <location>
        <begin position="150"/>
        <end position="153"/>
    </location>
    <ligand>
        <name>ATP</name>
        <dbReference type="ChEBI" id="CHEBI:30616"/>
    </ligand>
</feature>
<keyword evidence="8" id="KW-0963">Cytoplasm</keyword>
<name>A0ABT8WHW9_9FLAO</name>
<dbReference type="EC" id="6.3.2.1" evidence="8"/>
<evidence type="ECO:0000256" key="5">
    <source>
        <dbReference type="ARBA" id="ARBA00022741"/>
    </source>
</evidence>
<dbReference type="EMBL" id="JAUOEL010000001">
    <property type="protein sequence ID" value="MDO5972754.1"/>
    <property type="molecule type" value="Genomic_DNA"/>
</dbReference>
<proteinExistence type="inferred from homology"/>
<dbReference type="InterPro" id="IPR014729">
    <property type="entry name" value="Rossmann-like_a/b/a_fold"/>
</dbReference>
<evidence type="ECO:0000256" key="8">
    <source>
        <dbReference type="HAMAP-Rule" id="MF_00158"/>
    </source>
</evidence>
<comment type="pathway">
    <text evidence="1 8">Cofactor biosynthesis; (R)-pantothenate biosynthesis; (R)-pantothenate from (R)-pantoate and beta-alanine: step 1/1.</text>
</comment>
<dbReference type="NCBIfam" id="TIGR00018">
    <property type="entry name" value="panC"/>
    <property type="match status" value="1"/>
</dbReference>
<feature type="binding site" evidence="8">
    <location>
        <begin position="30"/>
        <end position="37"/>
    </location>
    <ligand>
        <name>ATP</name>
        <dbReference type="ChEBI" id="CHEBI:30616"/>
    </ligand>
</feature>
<dbReference type="PANTHER" id="PTHR21299:SF1">
    <property type="entry name" value="PANTOATE--BETA-ALANINE LIGASE"/>
    <property type="match status" value="1"/>
</dbReference>
<dbReference type="GO" id="GO:0016874">
    <property type="term" value="F:ligase activity"/>
    <property type="evidence" value="ECO:0007669"/>
    <property type="project" value="UniProtKB-KW"/>
</dbReference>
<keyword evidence="6 8" id="KW-0067">ATP-binding</keyword>
<sequence>MEFHSEKQQITVAIDALKTKGLTLGLVPTMGALHEGHLQLVKKAIDDNDKVVVSIFINPTQFDNKEDLENYPRTLENDMNLLKTVSKDKIIVYAPTVDDIYEGKAVSQSFDFDGLEFEMEGRFRDGHFDGVGTIVKRFFDIVKPHNAYFGEKDFQQLQIIKKLVEKLHIPIHVVGCKIHRETSGLAMSSRNTRLKPAYKKAAPFIYKTLTTAKKRFGTKSANNVLKWVEKQFAKHDLLELEYFIIADVKTLKPVKRKSNKKTYRAFIAVYADDIRLIDNIALN</sequence>